<keyword evidence="3 6" id="KW-0547">Nucleotide-binding</keyword>
<dbReference type="Pfam" id="PF17941">
    <property type="entry name" value="PP_kinase_C_1"/>
    <property type="match status" value="1"/>
</dbReference>
<dbReference type="HOGENOM" id="CLU_009678_5_0_10"/>
<keyword evidence="13" id="KW-1185">Reference proteome</keyword>
<sequence>MEKHPTPEKQQSRYRHRDIDWLRFNERVLQEAEDPDVPVFERLRFLAIFSSNLDEFFRVRVSKLRQLKQVDKHLRKRLSMRPNKTLKAILSEVHRQQEAFGRIYRESILPALEERDVYLVDHRELSPGDREWAGQFFWEEIAGDFHMKLSPSGGKPFLGDGDSYLVLRDPDSAQWLYFPATTAFPKRFVPLPGSGVYRFQILEDLLKLVLSGLSGLEADPDGIYSIKISRDAELYLDEDGVEQSLVEEIQRSLKKRSRGQPTRLLYDARMPDILVKSLRRDLGLGRLDLVPGGQYHNFSDFMNFPNPAGDSLEYRPMPPLRHPQFAPGSNLFEVLDREDVLIHFPYQDFGQIISWVEQAAADPRVRSIDISLYRIASESRLARALIEATRRGVAVSIFVEAKARFDEENNLEWGKAFEKHGARVIYSFPNLKVHSKVLLISRESNGSHRRYGYFGTGNFNEKTARIYADHALLTAREDLTSDLEAVFNFLKDTRREPVLKKLLVSPFNTRAKFTEMVRREIRNAADGLPAGITAKMNSLEDRGMIDLLYEASAAGVPVRLLVRGFCCLLPGVPGLSDQIFVTSVVDRFLEHGRIYRFENGGNPRLYMGSADWMTRNLDRRVEVLVPVHSTGVFEELNRVLEIQLADNVKARIQDADGKNPYRPPKPGEPLVRSQYAIYNMLGEL</sequence>
<comment type="function">
    <text evidence="6 7">Catalyzes the reversible transfer of the terminal phosphate of ATP to form a long-chain polyphosphate (polyP).</text>
</comment>
<keyword evidence="6" id="KW-0460">Magnesium</keyword>
<feature type="binding site" evidence="6">
    <location>
        <position position="591"/>
    </location>
    <ligand>
        <name>ATP</name>
        <dbReference type="ChEBI" id="CHEBI:30616"/>
    </ligand>
</feature>
<dbReference type="OrthoDB" id="9761456at2"/>
<dbReference type="eggNOG" id="COG0855">
    <property type="taxonomic scope" value="Bacteria"/>
</dbReference>
<keyword evidence="6" id="KW-0479">Metal-binding</keyword>
<dbReference type="PIRSF" id="PIRSF015589">
    <property type="entry name" value="PP_kinase"/>
    <property type="match status" value="1"/>
</dbReference>
<dbReference type="InterPro" id="IPR036832">
    <property type="entry name" value="PPK_N_dom_sf"/>
</dbReference>
<dbReference type="GO" id="GO:0005524">
    <property type="term" value="F:ATP binding"/>
    <property type="evidence" value="ECO:0007669"/>
    <property type="project" value="UniProtKB-KW"/>
</dbReference>
<evidence type="ECO:0000259" key="8">
    <source>
        <dbReference type="Pfam" id="PF02503"/>
    </source>
</evidence>
<reference evidence="12 13" key="1">
    <citation type="journal article" date="2009" name="J. Bacteriol.">
        <title>Complete genome sequence of Robiginitalea biformata HTCC2501.</title>
        <authorList>
            <person name="Oh H.M."/>
            <person name="Giovannoni S.J."/>
            <person name="Lee K."/>
            <person name="Ferriera S."/>
            <person name="Johnson J."/>
            <person name="Cho J.C."/>
        </authorList>
    </citation>
    <scope>NUCLEOTIDE SEQUENCE [LARGE SCALE GENOMIC DNA]</scope>
    <source>
        <strain evidence="13">ATCC BAA-864 / HTCC2501 / KCTC 12146</strain>
    </source>
</reference>
<evidence type="ECO:0000259" key="11">
    <source>
        <dbReference type="Pfam" id="PF17941"/>
    </source>
</evidence>
<dbReference type="PANTHER" id="PTHR30218">
    <property type="entry name" value="POLYPHOSPHATE KINASE"/>
    <property type="match status" value="1"/>
</dbReference>
<dbReference type="Pfam" id="PF02503">
    <property type="entry name" value="PP_kinase"/>
    <property type="match status" value="1"/>
</dbReference>
<proteinExistence type="inferred from homology"/>
<feature type="domain" description="Polyphosphate kinase N-terminal" evidence="9">
    <location>
        <begin position="14"/>
        <end position="119"/>
    </location>
</feature>
<evidence type="ECO:0000313" key="13">
    <source>
        <dbReference type="Proteomes" id="UP000009049"/>
    </source>
</evidence>
<dbReference type="InterPro" id="IPR041108">
    <property type="entry name" value="PP_kinase_C_1"/>
</dbReference>
<dbReference type="GO" id="GO:0046872">
    <property type="term" value="F:metal ion binding"/>
    <property type="evidence" value="ECO:0007669"/>
    <property type="project" value="UniProtKB-KW"/>
</dbReference>
<dbReference type="SUPFAM" id="SSF143724">
    <property type="entry name" value="PHP14-like"/>
    <property type="match status" value="1"/>
</dbReference>
<keyword evidence="4 6" id="KW-0418">Kinase</keyword>
<feature type="binding site" evidence="6">
    <location>
        <position position="563"/>
    </location>
    <ligand>
        <name>ATP</name>
        <dbReference type="ChEBI" id="CHEBI:30616"/>
    </ligand>
</feature>
<feature type="active site" description="Phosphohistidine intermediate" evidence="6">
    <location>
        <position position="434"/>
    </location>
</feature>
<dbReference type="Gene3D" id="3.30.1840.10">
    <property type="entry name" value="Polyphosphate kinase middle domain"/>
    <property type="match status" value="1"/>
</dbReference>
<dbReference type="CDD" id="cd09164">
    <property type="entry name" value="PLDc_EcPPK1_C1_like"/>
    <property type="match status" value="1"/>
</dbReference>
<dbReference type="InterPro" id="IPR003414">
    <property type="entry name" value="PP_kinase"/>
</dbReference>
<comment type="catalytic activity">
    <reaction evidence="6 7">
        <text>[phosphate](n) + ATP = [phosphate](n+1) + ADP</text>
        <dbReference type="Rhea" id="RHEA:19573"/>
        <dbReference type="Rhea" id="RHEA-COMP:9859"/>
        <dbReference type="Rhea" id="RHEA-COMP:14280"/>
        <dbReference type="ChEBI" id="CHEBI:16838"/>
        <dbReference type="ChEBI" id="CHEBI:30616"/>
        <dbReference type="ChEBI" id="CHEBI:456216"/>
        <dbReference type="EC" id="2.7.4.1"/>
    </reaction>
</comment>
<dbReference type="InterPro" id="IPR036830">
    <property type="entry name" value="PP_kinase_middle_dom_sf"/>
</dbReference>
<keyword evidence="2 6" id="KW-0808">Transferase</keyword>
<dbReference type="Pfam" id="PF13089">
    <property type="entry name" value="PP_kinase_N"/>
    <property type="match status" value="1"/>
</dbReference>
<evidence type="ECO:0000256" key="7">
    <source>
        <dbReference type="RuleBase" id="RU003800"/>
    </source>
</evidence>
<protein>
    <recommendedName>
        <fullName evidence="6 7">Polyphosphate kinase</fullName>
        <ecNumber evidence="6 7">2.7.4.1</ecNumber>
    </recommendedName>
    <alternativeName>
        <fullName evidence="6">ATP-polyphosphate phosphotransferase</fullName>
    </alternativeName>
    <alternativeName>
        <fullName evidence="6">Polyphosphoric acid kinase</fullName>
    </alternativeName>
</protein>
<comment type="PTM">
    <text evidence="6 7">An intermediate of this reaction is the autophosphorylated ppk in which a phosphate is covalently linked to a histidine residue through a N-P bond.</text>
</comment>
<dbReference type="Proteomes" id="UP000009049">
    <property type="component" value="Chromosome"/>
</dbReference>
<dbReference type="SUPFAM" id="SSF56024">
    <property type="entry name" value="Phospholipase D/nuclease"/>
    <property type="match status" value="2"/>
</dbReference>
<dbReference type="Gene3D" id="1.20.58.310">
    <property type="entry name" value="Polyphosphate kinase N-terminal domain"/>
    <property type="match status" value="1"/>
</dbReference>
<dbReference type="InterPro" id="IPR025198">
    <property type="entry name" value="PPK_N_dom"/>
</dbReference>
<dbReference type="AlphaFoldDB" id="A4CMX9"/>
<evidence type="ECO:0000259" key="9">
    <source>
        <dbReference type="Pfam" id="PF13089"/>
    </source>
</evidence>
<organism evidence="12 13">
    <name type="scientific">Robiginitalea biformata (strain ATCC BAA-864 / DSM 15991 / KCTC 12146 / HTCC2501)</name>
    <dbReference type="NCBI Taxonomy" id="313596"/>
    <lineage>
        <taxon>Bacteria</taxon>
        <taxon>Pseudomonadati</taxon>
        <taxon>Bacteroidota</taxon>
        <taxon>Flavobacteriia</taxon>
        <taxon>Flavobacteriales</taxon>
        <taxon>Flavobacteriaceae</taxon>
        <taxon>Robiginitalea</taxon>
    </lineage>
</organism>
<gene>
    <name evidence="6" type="primary">ppk</name>
    <name evidence="12" type="ordered locus">RB2501_11862</name>
</gene>
<feature type="domain" description="Polyphosphate kinase C-terminal" evidence="10">
    <location>
        <begin position="502"/>
        <end position="674"/>
    </location>
</feature>
<dbReference type="Pfam" id="PF13090">
    <property type="entry name" value="PP_kinase_C"/>
    <property type="match status" value="1"/>
</dbReference>
<feature type="domain" description="Polyphosphate kinase middle" evidence="8">
    <location>
        <begin position="130"/>
        <end position="304"/>
    </location>
</feature>
<comment type="cofactor">
    <cofactor evidence="6">
        <name>Mg(2+)</name>
        <dbReference type="ChEBI" id="CHEBI:18420"/>
    </cofactor>
</comment>
<dbReference type="GO" id="GO:0008976">
    <property type="term" value="F:polyphosphate kinase activity"/>
    <property type="evidence" value="ECO:0007669"/>
    <property type="project" value="UniProtKB-UniRule"/>
</dbReference>
<accession>A4CMX9</accession>
<dbReference type="NCBIfam" id="NF003917">
    <property type="entry name" value="PRK05443.1-1"/>
    <property type="match status" value="1"/>
</dbReference>
<dbReference type="RefSeq" id="WP_015754342.1">
    <property type="nucleotide sequence ID" value="NC_013222.1"/>
</dbReference>
<evidence type="ECO:0000256" key="3">
    <source>
        <dbReference type="ARBA" id="ARBA00022741"/>
    </source>
</evidence>
<dbReference type="PANTHER" id="PTHR30218:SF0">
    <property type="entry name" value="POLYPHOSPHATE KINASE"/>
    <property type="match status" value="1"/>
</dbReference>
<dbReference type="SUPFAM" id="SSF140356">
    <property type="entry name" value="PPK N-terminal domain-like"/>
    <property type="match status" value="1"/>
</dbReference>
<dbReference type="HAMAP" id="MF_00347">
    <property type="entry name" value="Polyphosphate_kinase"/>
    <property type="match status" value="1"/>
</dbReference>
<feature type="domain" description="Polyphosphate kinase C-terminal" evidence="11">
    <location>
        <begin position="330"/>
        <end position="494"/>
    </location>
</feature>
<evidence type="ECO:0000256" key="4">
    <source>
        <dbReference type="ARBA" id="ARBA00022777"/>
    </source>
</evidence>
<keyword evidence="5 6" id="KW-0067">ATP-binding</keyword>
<dbReference type="InterPro" id="IPR025200">
    <property type="entry name" value="PPK_C_dom2"/>
</dbReference>
<evidence type="ECO:0000259" key="10">
    <source>
        <dbReference type="Pfam" id="PF13090"/>
    </source>
</evidence>
<dbReference type="KEGG" id="rbi:RB2501_11862"/>
<dbReference type="EMBL" id="CP001712">
    <property type="protein sequence ID" value="EAR15021.1"/>
    <property type="molecule type" value="Genomic_DNA"/>
</dbReference>
<evidence type="ECO:0000256" key="5">
    <source>
        <dbReference type="ARBA" id="ARBA00022840"/>
    </source>
</evidence>
<feature type="binding site" evidence="6">
    <location>
        <position position="404"/>
    </location>
    <ligand>
        <name>Mg(2+)</name>
        <dbReference type="ChEBI" id="CHEBI:18420"/>
    </ligand>
</feature>
<dbReference type="GO" id="GO:0006799">
    <property type="term" value="P:polyphosphate biosynthetic process"/>
    <property type="evidence" value="ECO:0007669"/>
    <property type="project" value="UniProtKB-UniRule"/>
</dbReference>
<evidence type="ECO:0000256" key="1">
    <source>
        <dbReference type="ARBA" id="ARBA00022553"/>
    </source>
</evidence>
<dbReference type="GO" id="GO:0009358">
    <property type="term" value="C:polyphosphate kinase complex"/>
    <property type="evidence" value="ECO:0007669"/>
    <property type="project" value="InterPro"/>
</dbReference>
<dbReference type="CDD" id="cd09167">
    <property type="entry name" value="PLDc_EcPPK1_C2_like"/>
    <property type="match status" value="1"/>
</dbReference>
<feature type="binding site" evidence="6">
    <location>
        <position position="374"/>
    </location>
    <ligand>
        <name>Mg(2+)</name>
        <dbReference type="ChEBI" id="CHEBI:18420"/>
    </ligand>
</feature>
<evidence type="ECO:0000256" key="6">
    <source>
        <dbReference type="HAMAP-Rule" id="MF_00347"/>
    </source>
</evidence>
<dbReference type="NCBIfam" id="TIGR03705">
    <property type="entry name" value="poly_P_kin"/>
    <property type="match status" value="1"/>
</dbReference>
<evidence type="ECO:0000256" key="2">
    <source>
        <dbReference type="ARBA" id="ARBA00022679"/>
    </source>
</evidence>
<dbReference type="EC" id="2.7.4.1" evidence="6 7"/>
<dbReference type="STRING" id="313596.RB2501_11862"/>
<dbReference type="Gene3D" id="3.30.870.10">
    <property type="entry name" value="Endonuclease Chain A"/>
    <property type="match status" value="2"/>
</dbReference>
<feature type="binding site" evidence="6">
    <location>
        <position position="52"/>
    </location>
    <ligand>
        <name>ATP</name>
        <dbReference type="ChEBI" id="CHEBI:30616"/>
    </ligand>
</feature>
<feature type="binding site" evidence="6">
    <location>
        <position position="467"/>
    </location>
    <ligand>
        <name>ATP</name>
        <dbReference type="ChEBI" id="CHEBI:30616"/>
    </ligand>
</feature>
<comment type="similarity">
    <text evidence="6 7">Belongs to the polyphosphate kinase 1 (PPK1) family.</text>
</comment>
<dbReference type="InterPro" id="IPR024953">
    <property type="entry name" value="PP_kinase_middle"/>
</dbReference>
<evidence type="ECO:0000313" key="12">
    <source>
        <dbReference type="EMBL" id="EAR15021.1"/>
    </source>
</evidence>
<keyword evidence="1 6" id="KW-0597">Phosphoprotein</keyword>
<name>A4CMX9_ROBBH</name>